<evidence type="ECO:0000313" key="3">
    <source>
        <dbReference type="Proteomes" id="UP000467841"/>
    </source>
</evidence>
<dbReference type="PANTHER" id="PTHR33116">
    <property type="entry name" value="REVERSE TRANSCRIPTASE ZINC-BINDING DOMAIN-CONTAINING PROTEIN-RELATED-RELATED"/>
    <property type="match status" value="1"/>
</dbReference>
<keyword evidence="3" id="KW-1185">Reference proteome</keyword>
<dbReference type="PANTHER" id="PTHR33116:SF78">
    <property type="entry name" value="OS12G0587133 PROTEIN"/>
    <property type="match status" value="1"/>
</dbReference>
<accession>A0A6D2L0K7</accession>
<dbReference type="Pfam" id="PF00078">
    <property type="entry name" value="RVT_1"/>
    <property type="match status" value="1"/>
</dbReference>
<feature type="domain" description="Reverse transcriptase" evidence="1">
    <location>
        <begin position="1"/>
        <end position="221"/>
    </location>
</feature>
<dbReference type="Proteomes" id="UP000467841">
    <property type="component" value="Unassembled WGS sequence"/>
</dbReference>
<name>A0A6D2L0K7_9BRAS</name>
<reference evidence="2" key="1">
    <citation type="submission" date="2020-01" db="EMBL/GenBank/DDBJ databases">
        <authorList>
            <person name="Mishra B."/>
        </authorList>
    </citation>
    <scope>NUCLEOTIDE SEQUENCE [LARGE SCALE GENOMIC DNA]</scope>
</reference>
<dbReference type="InterPro" id="IPR000477">
    <property type="entry name" value="RT_dom"/>
</dbReference>
<sequence length="321" mass="35191">MAVQRNQVGFVKGRLLCENVLLASELVSDFNKAGPISRGCLQIDISKAYDNVDWGFLLRLLEAFELPENFIEWIRLCITTPHYSVALNGELVGFFKGGKGLRQGDPISSSLFVLVMDILSKLLDQAVRADRIKPHPKCVDPLITHLSFADDMLIFFDGSSQSLQAILEVLSSFHSYSGLGLNAGKSFLFLDGNSPGLNNSIAGNFGLVPGSLPVKYLGLPLLPHKMRRQDYQPLIDRVIARISSWPVKRLSFAGRLQLIQLVLSSMINFWAAVFPLPSSCIERLEKICNAFLWSGAPESARGAKIAWDSVCSPKAAGGLGL</sequence>
<dbReference type="SUPFAM" id="SSF56672">
    <property type="entry name" value="DNA/RNA polymerases"/>
    <property type="match status" value="1"/>
</dbReference>
<dbReference type="AlphaFoldDB" id="A0A6D2L0K7"/>
<dbReference type="PROSITE" id="PS50878">
    <property type="entry name" value="RT_POL"/>
    <property type="match status" value="1"/>
</dbReference>
<dbReference type="OrthoDB" id="1739308at2759"/>
<dbReference type="CDD" id="cd01650">
    <property type="entry name" value="RT_nLTR_like"/>
    <property type="match status" value="1"/>
</dbReference>
<organism evidence="2 3">
    <name type="scientific">Microthlaspi erraticum</name>
    <dbReference type="NCBI Taxonomy" id="1685480"/>
    <lineage>
        <taxon>Eukaryota</taxon>
        <taxon>Viridiplantae</taxon>
        <taxon>Streptophyta</taxon>
        <taxon>Embryophyta</taxon>
        <taxon>Tracheophyta</taxon>
        <taxon>Spermatophyta</taxon>
        <taxon>Magnoliopsida</taxon>
        <taxon>eudicotyledons</taxon>
        <taxon>Gunneridae</taxon>
        <taxon>Pentapetalae</taxon>
        <taxon>rosids</taxon>
        <taxon>malvids</taxon>
        <taxon>Brassicales</taxon>
        <taxon>Brassicaceae</taxon>
        <taxon>Coluteocarpeae</taxon>
        <taxon>Microthlaspi</taxon>
    </lineage>
</organism>
<evidence type="ECO:0000313" key="2">
    <source>
        <dbReference type="EMBL" id="CAA7058279.1"/>
    </source>
</evidence>
<dbReference type="EMBL" id="CACVBM020001718">
    <property type="protein sequence ID" value="CAA7058279.1"/>
    <property type="molecule type" value="Genomic_DNA"/>
</dbReference>
<gene>
    <name evidence="2" type="ORF">MERR_LOCUS45515</name>
</gene>
<comment type="caution">
    <text evidence="2">The sequence shown here is derived from an EMBL/GenBank/DDBJ whole genome shotgun (WGS) entry which is preliminary data.</text>
</comment>
<proteinExistence type="predicted"/>
<dbReference type="InterPro" id="IPR043502">
    <property type="entry name" value="DNA/RNA_pol_sf"/>
</dbReference>
<protein>
    <recommendedName>
        <fullName evidence="1">Reverse transcriptase domain-containing protein</fullName>
    </recommendedName>
</protein>
<evidence type="ECO:0000259" key="1">
    <source>
        <dbReference type="PROSITE" id="PS50878"/>
    </source>
</evidence>